<feature type="domain" description="PLD phosphodiesterase" evidence="7">
    <location>
        <begin position="413"/>
        <end position="440"/>
    </location>
</feature>
<dbReference type="GO" id="GO:0032049">
    <property type="term" value="P:cardiolipin biosynthetic process"/>
    <property type="evidence" value="ECO:0007669"/>
    <property type="project" value="UniProtKB-ARBA"/>
</dbReference>
<evidence type="ECO:0000256" key="4">
    <source>
        <dbReference type="ARBA" id="ARBA00022525"/>
    </source>
</evidence>
<dbReference type="PANTHER" id="PTHR21248">
    <property type="entry name" value="CARDIOLIPIN SYNTHASE"/>
    <property type="match status" value="1"/>
</dbReference>
<proteinExistence type="predicted"/>
<evidence type="ECO:0000256" key="5">
    <source>
        <dbReference type="ARBA" id="ARBA00029594"/>
    </source>
</evidence>
<evidence type="ECO:0000256" key="6">
    <source>
        <dbReference type="SAM" id="Phobius"/>
    </source>
</evidence>
<dbReference type="PANTHER" id="PTHR21248:SF12">
    <property type="entry name" value="CARDIOLIPIN SYNTHASE C"/>
    <property type="match status" value="1"/>
</dbReference>
<evidence type="ECO:0000256" key="1">
    <source>
        <dbReference type="ARBA" id="ARBA00003145"/>
    </source>
</evidence>
<dbReference type="Pfam" id="PF13091">
    <property type="entry name" value="PLDc_2"/>
    <property type="match status" value="2"/>
</dbReference>
<reference evidence="8 9" key="1">
    <citation type="submission" date="2014-04" db="EMBL/GenBank/DDBJ databases">
        <title>A comprehensive comparison of genomes of Erythrobacter spp. Strains.</title>
        <authorList>
            <person name="Zheng Q."/>
        </authorList>
    </citation>
    <scope>NUCLEOTIDE SEQUENCE [LARGE SCALE GENOMIC DNA]</scope>
    <source>
        <strain evidence="8 9">DSM 8509</strain>
    </source>
</reference>
<gene>
    <name evidence="8" type="ORF">EH32_06200</name>
</gene>
<dbReference type="GO" id="GO:0005576">
    <property type="term" value="C:extracellular region"/>
    <property type="evidence" value="ECO:0007669"/>
    <property type="project" value="UniProtKB-SubCell"/>
</dbReference>
<keyword evidence="4" id="KW-0964">Secreted</keyword>
<evidence type="ECO:0000313" key="9">
    <source>
        <dbReference type="Proteomes" id="UP000027866"/>
    </source>
</evidence>
<dbReference type="OrthoDB" id="9814092at2"/>
<accession>A0A074MZ44</accession>
<dbReference type="AlphaFoldDB" id="A0A074MZ44"/>
<comment type="caution">
    <text evidence="8">The sequence shown here is derived from an EMBL/GenBank/DDBJ whole genome shotgun (WGS) entry which is preliminary data.</text>
</comment>
<keyword evidence="6" id="KW-0812">Transmembrane</keyword>
<sequence length="520" mass="57422">MGPRAKGAGGVLGKLAIIAGAVVVGVVVLRLAYGLPPKPAETPEPAPSGDPDGALHRLVGMRDDEHGSAIQPLREGKIAFAARLMLIDRAERSIDVQYYIWHDDLTGLLTLERLRAAADRGVAVRLLLDDLGVSRLDAVLAELNAHPNIEVRLYNPFGLRWPVPVNYLFDFVRLNRRMHNKAMTFDRVLTITGGRNIGDEYFDTGDEPAFVDLDAIAAGDAAEAVADDFADYWASRSAYRLERVIPGERHQRGALDRALQVVCDSEEYRDYARAFETDPAIRAISGGELDLEPARAKLVSDIPDKTLGSVLSGHLLVGKLAGLLDEVEESFDLVSPYFVPGKRGTDEFLRLARRGVRVRVLTNSLAAYDVPLVHAGYRKYRRRLLEGGIELYELKARSSPPARRSDAGAIGSSGSSLHAKTFAADSRTVFIGSFNFDPRSIWLNTEMGLVIASEPIARKIEQVLAQEYTRIAYRVSLDERGRMRWEDPETGAILYRDPDSSLAQRTLMRALGLLPIEWLL</sequence>
<dbReference type="SUPFAM" id="SSF56024">
    <property type="entry name" value="Phospholipase D/nuclease"/>
    <property type="match status" value="2"/>
</dbReference>
<comment type="subcellular location">
    <subcellularLocation>
        <location evidence="2">Secreted</location>
    </subcellularLocation>
</comment>
<evidence type="ECO:0000256" key="2">
    <source>
        <dbReference type="ARBA" id="ARBA00004613"/>
    </source>
</evidence>
<evidence type="ECO:0000259" key="7">
    <source>
        <dbReference type="PROSITE" id="PS50035"/>
    </source>
</evidence>
<keyword evidence="6" id="KW-1133">Transmembrane helix</keyword>
<feature type="transmembrane region" description="Helical" evidence="6">
    <location>
        <begin position="12"/>
        <end position="33"/>
    </location>
</feature>
<dbReference type="Proteomes" id="UP000027866">
    <property type="component" value="Unassembled WGS sequence"/>
</dbReference>
<dbReference type="GO" id="GO:0030572">
    <property type="term" value="F:phosphatidyltransferase activity"/>
    <property type="evidence" value="ECO:0007669"/>
    <property type="project" value="UniProtKB-ARBA"/>
</dbReference>
<dbReference type="SMART" id="SM00155">
    <property type="entry name" value="PLDc"/>
    <property type="match status" value="2"/>
</dbReference>
<name>A0A074MZ44_9SPHN</name>
<keyword evidence="6" id="KW-0472">Membrane</keyword>
<protein>
    <recommendedName>
        <fullName evidence="3">Phospholipase D</fullName>
    </recommendedName>
    <alternativeName>
        <fullName evidence="5">Choline phosphatase</fullName>
    </alternativeName>
</protein>
<evidence type="ECO:0000256" key="3">
    <source>
        <dbReference type="ARBA" id="ARBA00018392"/>
    </source>
</evidence>
<dbReference type="PROSITE" id="PS50035">
    <property type="entry name" value="PLD"/>
    <property type="match status" value="2"/>
</dbReference>
<dbReference type="CDD" id="cd09113">
    <property type="entry name" value="PLDc_ymdC_like_2"/>
    <property type="match status" value="1"/>
</dbReference>
<dbReference type="Gene3D" id="3.30.870.10">
    <property type="entry name" value="Endonuclease Chain A"/>
    <property type="match status" value="2"/>
</dbReference>
<comment type="function">
    <text evidence="1">Could be a virulence factor.</text>
</comment>
<organism evidence="8 9">
    <name type="scientific">Erythrobacter litoralis</name>
    <dbReference type="NCBI Taxonomy" id="39960"/>
    <lineage>
        <taxon>Bacteria</taxon>
        <taxon>Pseudomonadati</taxon>
        <taxon>Pseudomonadota</taxon>
        <taxon>Alphaproteobacteria</taxon>
        <taxon>Sphingomonadales</taxon>
        <taxon>Erythrobacteraceae</taxon>
        <taxon>Erythrobacter/Porphyrobacter group</taxon>
        <taxon>Erythrobacter</taxon>
    </lineage>
</organism>
<dbReference type="CDD" id="cd09111">
    <property type="entry name" value="PLDc_ymdC_like_1"/>
    <property type="match status" value="1"/>
</dbReference>
<feature type="domain" description="PLD phosphodiesterase" evidence="7">
    <location>
        <begin position="174"/>
        <end position="201"/>
    </location>
</feature>
<dbReference type="InterPro" id="IPR025202">
    <property type="entry name" value="PLD-like_dom"/>
</dbReference>
<evidence type="ECO:0000313" key="8">
    <source>
        <dbReference type="EMBL" id="KEO98694.1"/>
    </source>
</evidence>
<dbReference type="EMBL" id="JMIX01000003">
    <property type="protein sequence ID" value="KEO98694.1"/>
    <property type="molecule type" value="Genomic_DNA"/>
</dbReference>
<keyword evidence="9" id="KW-1185">Reference proteome</keyword>
<dbReference type="InterPro" id="IPR001736">
    <property type="entry name" value="PLipase_D/transphosphatidylase"/>
</dbReference>